<dbReference type="SUPFAM" id="SSF51412">
    <property type="entry name" value="Inosine monophosphate dehydrogenase (IMPDH)"/>
    <property type="match status" value="1"/>
</dbReference>
<dbReference type="CDD" id="cd04730">
    <property type="entry name" value="NPD_like"/>
    <property type="match status" value="1"/>
</dbReference>
<comment type="caution">
    <text evidence="4">The sequence shown here is derived from an EMBL/GenBank/DDBJ whole genome shotgun (WGS) entry which is preliminary data.</text>
</comment>
<dbReference type="PANTHER" id="PTHR32332:SF33">
    <property type="entry name" value="NITRONATE MONOOXYGENASE DOMAIN-CONTAINING PROTEIN"/>
    <property type="match status" value="1"/>
</dbReference>
<evidence type="ECO:0000313" key="4">
    <source>
        <dbReference type="EMBL" id="OGZ12297.1"/>
    </source>
</evidence>
<dbReference type="InterPro" id="IPR013785">
    <property type="entry name" value="Aldolase_TIM"/>
</dbReference>
<dbReference type="GO" id="GO:0018580">
    <property type="term" value="F:nitronate monooxygenase activity"/>
    <property type="evidence" value="ECO:0007669"/>
    <property type="project" value="InterPro"/>
</dbReference>
<evidence type="ECO:0000256" key="1">
    <source>
        <dbReference type="ARBA" id="ARBA00022630"/>
    </source>
</evidence>
<dbReference type="AlphaFoldDB" id="A0A1G2DF67"/>
<proteinExistence type="predicted"/>
<gene>
    <name evidence="4" type="ORF">A2942_00890</name>
</gene>
<name>A0A1G2DF67_9BACT</name>
<dbReference type="EMBL" id="MHLP01000024">
    <property type="protein sequence ID" value="OGZ12297.1"/>
    <property type="molecule type" value="Genomic_DNA"/>
</dbReference>
<protein>
    <recommendedName>
        <fullName evidence="6">2-nitropropane dioxygenase</fullName>
    </recommendedName>
</protein>
<accession>A0A1G2DF67</accession>
<dbReference type="Gene3D" id="3.20.20.70">
    <property type="entry name" value="Aldolase class I"/>
    <property type="match status" value="1"/>
</dbReference>
<evidence type="ECO:0000256" key="2">
    <source>
        <dbReference type="ARBA" id="ARBA00022643"/>
    </source>
</evidence>
<dbReference type="Proteomes" id="UP000178534">
    <property type="component" value="Unassembled WGS sequence"/>
</dbReference>
<evidence type="ECO:0000256" key="3">
    <source>
        <dbReference type="ARBA" id="ARBA00023002"/>
    </source>
</evidence>
<evidence type="ECO:0000313" key="5">
    <source>
        <dbReference type="Proteomes" id="UP000178534"/>
    </source>
</evidence>
<dbReference type="InterPro" id="IPR004136">
    <property type="entry name" value="NMO"/>
</dbReference>
<keyword evidence="2" id="KW-0288">FMN</keyword>
<dbReference type="STRING" id="1798665.A2942_00890"/>
<organism evidence="4 5">
    <name type="scientific">Candidatus Lloydbacteria bacterium RIFCSPLOWO2_01_FULL_50_20</name>
    <dbReference type="NCBI Taxonomy" id="1798665"/>
    <lineage>
        <taxon>Bacteria</taxon>
        <taxon>Candidatus Lloydiibacteriota</taxon>
    </lineage>
</organism>
<keyword evidence="1" id="KW-0285">Flavoprotein</keyword>
<keyword evidence="3" id="KW-0560">Oxidoreductase</keyword>
<dbReference type="PANTHER" id="PTHR32332">
    <property type="entry name" value="2-NITROPROPANE DIOXYGENASE"/>
    <property type="match status" value="1"/>
</dbReference>
<evidence type="ECO:0008006" key="6">
    <source>
        <dbReference type="Google" id="ProtNLM"/>
    </source>
</evidence>
<sequence>MKAAFRKPMRIVQGGMGVAVSNYRLSRAVALAGGLGIVSGTAIGHMLARRLEAGDQDGDMRRALEHFPIPSLAEHVLKKYFRSVKKSGETRFSNIPLFTVEPHFDLIALYLAGNFCEVWLAKEGHDQPIGINYLEKVQLPHLLSIYGAMLAGVDCITMGAGVPTQIPGILAKFAAGESAAYRLHVEGATKTHTAIFDPKQIDPLAGERQLRKPLFFPIIASSLLAEIMVKKSDGDIDGFIIEASTAGGHNAPPRGVLRIDEHNEPIYGEKDIVDLERIRRLGLPFWLAGSYASPEKLREAIALGAQGIQAGTIFALAEESGIAPEWKKIMRKAAYERTLRVRTDMLASSSGFPFKVAEVPGTSSEEKVYLERIRLCDLGFLRTLYEKNGGAIGFRCPSEPVTLYLRKGGKETDTAKRKCLCNALTANIGLGQECRDGYVEPTLFTLGNDTEFVRTLCSGPEDTYAVRDAINYLSEGLTEKKRLTSL</sequence>
<reference evidence="4 5" key="1">
    <citation type="journal article" date="2016" name="Nat. Commun.">
        <title>Thousands of microbial genomes shed light on interconnected biogeochemical processes in an aquifer system.</title>
        <authorList>
            <person name="Anantharaman K."/>
            <person name="Brown C.T."/>
            <person name="Hug L.A."/>
            <person name="Sharon I."/>
            <person name="Castelle C.J."/>
            <person name="Probst A.J."/>
            <person name="Thomas B.C."/>
            <person name="Singh A."/>
            <person name="Wilkins M.J."/>
            <person name="Karaoz U."/>
            <person name="Brodie E.L."/>
            <person name="Williams K.H."/>
            <person name="Hubbard S.S."/>
            <person name="Banfield J.F."/>
        </authorList>
    </citation>
    <scope>NUCLEOTIDE SEQUENCE [LARGE SCALE GENOMIC DNA]</scope>
</reference>